<evidence type="ECO:0000259" key="4">
    <source>
        <dbReference type="Pfam" id="PF00135"/>
    </source>
</evidence>
<dbReference type="OrthoDB" id="408631at2759"/>
<dbReference type="InterPro" id="IPR050654">
    <property type="entry name" value="AChE-related_enzymes"/>
</dbReference>
<feature type="chain" id="PRO_5040536489" description="Carboxylic ester hydrolase" evidence="3">
    <location>
        <begin position="20"/>
        <end position="520"/>
    </location>
</feature>
<proteinExistence type="inferred from homology"/>
<feature type="signal peptide" evidence="3">
    <location>
        <begin position="1"/>
        <end position="19"/>
    </location>
</feature>
<dbReference type="AlphaFoldDB" id="A0A9P5YYJ6"/>
<dbReference type="SUPFAM" id="SSF53474">
    <property type="entry name" value="alpha/beta-Hydrolases"/>
    <property type="match status" value="1"/>
</dbReference>
<evidence type="ECO:0000256" key="1">
    <source>
        <dbReference type="ARBA" id="ARBA00005964"/>
    </source>
</evidence>
<dbReference type="Pfam" id="PF00135">
    <property type="entry name" value="COesterase"/>
    <property type="match status" value="2"/>
</dbReference>
<feature type="non-terminal residue" evidence="5">
    <location>
        <position position="1"/>
    </location>
</feature>
<dbReference type="InterPro" id="IPR002018">
    <property type="entry name" value="CarbesteraseB"/>
</dbReference>
<sequence length="520" mass="55410">MKFFLLLKVLSLLRDCTSAQSIQDTSGLTVQTQQGAVAGTHPVPSVRQFVGIPFASAKRWQAPQLPLTRKTVFQATKFSKGCLQNLAPVNFEYLKLNGNDGTDVPSGEDCLSVNIWSPSVGRKQKTAVLLWIYGGGFVLGTSGIPVFNGTNMVRDNDDITLVTINYRLNIFGQPNAPQLGKNNVNFGLLDTDAAIQWVHANIANFGGDPERITIFGQSAGGAAVDAYTFTHPQDTIVKGIIEQSGSFSGTATGNDVVMTVSPTVNTDWNTIANIVGCGNDTTPQQFACMQAVPAQTLQKAVISSNASFFLVVDNTNERARAGKFLRVPLLVGSTANEEDIIIVAQQLVSPGFVLPVVTEIFSDALTALAFTCNASVTAVNRLNAGVPTFRYQYQGVFPSLSTRPDLRAYHSSEIPMIFGTYNSTVISGASLPPTPPQVALSKYIQSAWVAFARNPKQGLVDLGWPLYSPNTTSLAQLGGFFNQSGVVFGEARLIDAACNDATVQAALSTALAQTGPLLSG</sequence>
<accession>A0A9P5YYJ6</accession>
<keyword evidence="2 3" id="KW-0378">Hydrolase</keyword>
<dbReference type="InterPro" id="IPR029058">
    <property type="entry name" value="AB_hydrolase_fold"/>
</dbReference>
<name>A0A9P5YYJ6_9AGAR</name>
<dbReference type="EMBL" id="MU155242">
    <property type="protein sequence ID" value="KAF9478107.1"/>
    <property type="molecule type" value="Genomic_DNA"/>
</dbReference>
<keyword evidence="3" id="KW-0732">Signal</keyword>
<keyword evidence="6" id="KW-1185">Reference proteome</keyword>
<dbReference type="Gene3D" id="3.40.50.1820">
    <property type="entry name" value="alpha/beta hydrolase"/>
    <property type="match status" value="1"/>
</dbReference>
<feature type="domain" description="Carboxylesterase type B" evidence="4">
    <location>
        <begin position="29"/>
        <end position="342"/>
    </location>
</feature>
<organism evidence="5 6">
    <name type="scientific">Pholiota conissans</name>
    <dbReference type="NCBI Taxonomy" id="109636"/>
    <lineage>
        <taxon>Eukaryota</taxon>
        <taxon>Fungi</taxon>
        <taxon>Dikarya</taxon>
        <taxon>Basidiomycota</taxon>
        <taxon>Agaricomycotina</taxon>
        <taxon>Agaricomycetes</taxon>
        <taxon>Agaricomycetidae</taxon>
        <taxon>Agaricales</taxon>
        <taxon>Agaricineae</taxon>
        <taxon>Strophariaceae</taxon>
        <taxon>Pholiota</taxon>
    </lineage>
</organism>
<dbReference type="GO" id="GO:0052689">
    <property type="term" value="F:carboxylic ester hydrolase activity"/>
    <property type="evidence" value="ECO:0007669"/>
    <property type="project" value="TreeGrafter"/>
</dbReference>
<gene>
    <name evidence="5" type="ORF">BDN70DRAFT_994445</name>
</gene>
<feature type="domain" description="Carboxylesterase type B" evidence="4">
    <location>
        <begin position="359"/>
        <end position="477"/>
    </location>
</feature>
<evidence type="ECO:0000313" key="5">
    <source>
        <dbReference type="EMBL" id="KAF9478107.1"/>
    </source>
</evidence>
<dbReference type="PANTHER" id="PTHR43918">
    <property type="entry name" value="ACETYLCHOLINESTERASE"/>
    <property type="match status" value="1"/>
</dbReference>
<dbReference type="EC" id="3.1.1.-" evidence="3"/>
<protein>
    <recommendedName>
        <fullName evidence="3">Carboxylic ester hydrolase</fullName>
        <ecNumber evidence="3">3.1.1.-</ecNumber>
    </recommendedName>
</protein>
<dbReference type="PANTHER" id="PTHR43918:SF4">
    <property type="entry name" value="CARBOXYLIC ESTER HYDROLASE"/>
    <property type="match status" value="1"/>
</dbReference>
<dbReference type="PROSITE" id="PS00122">
    <property type="entry name" value="CARBOXYLESTERASE_B_1"/>
    <property type="match status" value="1"/>
</dbReference>
<evidence type="ECO:0000313" key="6">
    <source>
        <dbReference type="Proteomes" id="UP000807469"/>
    </source>
</evidence>
<dbReference type="Proteomes" id="UP000807469">
    <property type="component" value="Unassembled WGS sequence"/>
</dbReference>
<evidence type="ECO:0000256" key="3">
    <source>
        <dbReference type="RuleBase" id="RU361235"/>
    </source>
</evidence>
<dbReference type="InterPro" id="IPR019826">
    <property type="entry name" value="Carboxylesterase_B_AS"/>
</dbReference>
<comment type="caution">
    <text evidence="5">The sequence shown here is derived from an EMBL/GenBank/DDBJ whole genome shotgun (WGS) entry which is preliminary data.</text>
</comment>
<comment type="similarity">
    <text evidence="1 3">Belongs to the type-B carboxylesterase/lipase family.</text>
</comment>
<reference evidence="5" key="1">
    <citation type="submission" date="2020-11" db="EMBL/GenBank/DDBJ databases">
        <authorList>
            <consortium name="DOE Joint Genome Institute"/>
            <person name="Ahrendt S."/>
            <person name="Riley R."/>
            <person name="Andreopoulos W."/>
            <person name="Labutti K."/>
            <person name="Pangilinan J."/>
            <person name="Ruiz-Duenas F.J."/>
            <person name="Barrasa J.M."/>
            <person name="Sanchez-Garcia M."/>
            <person name="Camarero S."/>
            <person name="Miyauchi S."/>
            <person name="Serrano A."/>
            <person name="Linde D."/>
            <person name="Babiker R."/>
            <person name="Drula E."/>
            <person name="Ayuso-Fernandez I."/>
            <person name="Pacheco R."/>
            <person name="Padilla G."/>
            <person name="Ferreira P."/>
            <person name="Barriuso J."/>
            <person name="Kellner H."/>
            <person name="Castanera R."/>
            <person name="Alfaro M."/>
            <person name="Ramirez L."/>
            <person name="Pisabarro A.G."/>
            <person name="Kuo A."/>
            <person name="Tritt A."/>
            <person name="Lipzen A."/>
            <person name="He G."/>
            <person name="Yan M."/>
            <person name="Ng V."/>
            <person name="Cullen D."/>
            <person name="Martin F."/>
            <person name="Rosso M.-N."/>
            <person name="Henrissat B."/>
            <person name="Hibbett D."/>
            <person name="Martinez A.T."/>
            <person name="Grigoriev I.V."/>
        </authorList>
    </citation>
    <scope>NUCLEOTIDE SEQUENCE</scope>
    <source>
        <strain evidence="5">CIRM-BRFM 674</strain>
    </source>
</reference>
<evidence type="ECO:0000256" key="2">
    <source>
        <dbReference type="ARBA" id="ARBA00022801"/>
    </source>
</evidence>